<dbReference type="AlphaFoldDB" id="A0A379DXT7"/>
<accession>A0A379DXT7</accession>
<sequence length="45" mass="5484">MQKYFLFSARTIPINNEFYIIFSAFIQKVQRISPQIGIYFFLFLE</sequence>
<organism evidence="1 2">
    <name type="scientific">Prevotella disiens</name>
    <dbReference type="NCBI Taxonomy" id="28130"/>
    <lineage>
        <taxon>Bacteria</taxon>
        <taxon>Pseudomonadati</taxon>
        <taxon>Bacteroidota</taxon>
        <taxon>Bacteroidia</taxon>
        <taxon>Bacteroidales</taxon>
        <taxon>Prevotellaceae</taxon>
        <taxon>Prevotella</taxon>
    </lineage>
</organism>
<proteinExistence type="predicted"/>
<protein>
    <submittedName>
        <fullName evidence="1">Uncharacterized protein</fullName>
    </submittedName>
</protein>
<gene>
    <name evidence="1" type="ORF">NCTC11157_00603</name>
</gene>
<reference evidence="1 2" key="1">
    <citation type="submission" date="2018-06" db="EMBL/GenBank/DDBJ databases">
        <authorList>
            <consortium name="Pathogen Informatics"/>
            <person name="Doyle S."/>
        </authorList>
    </citation>
    <scope>NUCLEOTIDE SEQUENCE [LARGE SCALE GENOMIC DNA]</scope>
    <source>
        <strain evidence="1 2">NCTC11157</strain>
    </source>
</reference>
<dbReference type="EMBL" id="UGTL01000001">
    <property type="protein sequence ID" value="SUB84884.1"/>
    <property type="molecule type" value="Genomic_DNA"/>
</dbReference>
<dbReference type="Proteomes" id="UP000254072">
    <property type="component" value="Unassembled WGS sequence"/>
</dbReference>
<evidence type="ECO:0000313" key="2">
    <source>
        <dbReference type="Proteomes" id="UP000254072"/>
    </source>
</evidence>
<evidence type="ECO:0000313" key="1">
    <source>
        <dbReference type="EMBL" id="SUB84884.1"/>
    </source>
</evidence>
<name>A0A379DXT7_9BACT</name>